<dbReference type="KEGG" id="spib:G8759_05220"/>
<keyword evidence="3" id="KW-1185">Reference proteome</keyword>
<evidence type="ECO:0000313" key="2">
    <source>
        <dbReference type="EMBL" id="QIP12072.1"/>
    </source>
</evidence>
<gene>
    <name evidence="2" type="ORF">G8759_05220</name>
</gene>
<evidence type="ECO:0008006" key="4">
    <source>
        <dbReference type="Google" id="ProtNLM"/>
    </source>
</evidence>
<dbReference type="Proteomes" id="UP000501802">
    <property type="component" value="Chromosome"/>
</dbReference>
<dbReference type="EMBL" id="CP050063">
    <property type="protein sequence ID" value="QIP12072.1"/>
    <property type="molecule type" value="Genomic_DNA"/>
</dbReference>
<accession>A0A6G9AHW8</accession>
<name>A0A6G9AHW8_9BACT</name>
<organism evidence="2 3">
    <name type="scientific">Spirosoma aureum</name>
    <dbReference type="NCBI Taxonomy" id="2692134"/>
    <lineage>
        <taxon>Bacteria</taxon>
        <taxon>Pseudomonadati</taxon>
        <taxon>Bacteroidota</taxon>
        <taxon>Cytophagia</taxon>
        <taxon>Cytophagales</taxon>
        <taxon>Cytophagaceae</taxon>
        <taxon>Spirosoma</taxon>
    </lineage>
</organism>
<sequence length="175" mass="19405">MKTLLLIAFFILSLNSLTYAQRADDTSHYRTAPIPAHLLPIERTAASSFGSVYFYGGKRLSSPFALEVPFYELNDPTVNHHFRAFRTLTTISRLTSLATLAYVIFNKNGRNSTYWIVYGSSIGASLTLAIIGNGHVNKAVTRYNEMLRQPRVGMSIAPIPLTGRQAIGVGVAYRF</sequence>
<keyword evidence="1" id="KW-0732">Signal</keyword>
<evidence type="ECO:0000313" key="3">
    <source>
        <dbReference type="Proteomes" id="UP000501802"/>
    </source>
</evidence>
<dbReference type="RefSeq" id="WP_167205869.1">
    <property type="nucleotide sequence ID" value="NZ_CP050063.1"/>
</dbReference>
<proteinExistence type="predicted"/>
<dbReference type="AlphaFoldDB" id="A0A6G9AHW8"/>
<evidence type="ECO:0000256" key="1">
    <source>
        <dbReference type="SAM" id="SignalP"/>
    </source>
</evidence>
<feature type="chain" id="PRO_5026351981" description="DUF3575 domain-containing protein" evidence="1">
    <location>
        <begin position="21"/>
        <end position="175"/>
    </location>
</feature>
<reference evidence="2 3" key="1">
    <citation type="submission" date="2020-03" db="EMBL/GenBank/DDBJ databases">
        <authorList>
            <person name="Kim M.K."/>
        </authorList>
    </citation>
    <scope>NUCLEOTIDE SEQUENCE [LARGE SCALE GENOMIC DNA]</scope>
    <source>
        <strain evidence="2 3">BT328</strain>
    </source>
</reference>
<protein>
    <recommendedName>
        <fullName evidence="4">DUF3575 domain-containing protein</fullName>
    </recommendedName>
</protein>
<feature type="signal peptide" evidence="1">
    <location>
        <begin position="1"/>
        <end position="20"/>
    </location>
</feature>